<dbReference type="EMBL" id="JABFDY010000019">
    <property type="protein sequence ID" value="KAF7693308.1"/>
    <property type="molecule type" value="Genomic_DNA"/>
</dbReference>
<evidence type="ECO:0000313" key="2">
    <source>
        <dbReference type="Proteomes" id="UP000606274"/>
    </source>
</evidence>
<gene>
    <name evidence="1" type="ORF">HF521_008624</name>
</gene>
<organism evidence="1 2">
    <name type="scientific">Silurus meridionalis</name>
    <name type="common">Southern catfish</name>
    <name type="synonym">Silurus soldatovi meridionalis</name>
    <dbReference type="NCBI Taxonomy" id="175797"/>
    <lineage>
        <taxon>Eukaryota</taxon>
        <taxon>Metazoa</taxon>
        <taxon>Chordata</taxon>
        <taxon>Craniata</taxon>
        <taxon>Vertebrata</taxon>
        <taxon>Euteleostomi</taxon>
        <taxon>Actinopterygii</taxon>
        <taxon>Neopterygii</taxon>
        <taxon>Teleostei</taxon>
        <taxon>Ostariophysi</taxon>
        <taxon>Siluriformes</taxon>
        <taxon>Siluridae</taxon>
        <taxon>Silurus</taxon>
    </lineage>
</organism>
<keyword evidence="2" id="KW-1185">Reference proteome</keyword>
<proteinExistence type="predicted"/>
<dbReference type="AlphaFoldDB" id="A0A8T0ANE7"/>
<sequence length="70" mass="7809">MISKSAVRALLGSVRGISSSNLRLNSPQSSVIISHGEIIERERIKPRKLQKDELRPLYMDFQATTPMGSI</sequence>
<reference evidence="1" key="1">
    <citation type="submission" date="2020-08" db="EMBL/GenBank/DDBJ databases">
        <title>Chromosome-level assembly of Southern catfish (Silurus meridionalis) provides insights into visual adaptation to the nocturnal and benthic lifestyles.</title>
        <authorList>
            <person name="Zhang Y."/>
            <person name="Wang D."/>
            <person name="Peng Z."/>
        </authorList>
    </citation>
    <scope>NUCLEOTIDE SEQUENCE</scope>
    <source>
        <strain evidence="1">SWU-2019-XX</strain>
        <tissue evidence="1">Muscle</tissue>
    </source>
</reference>
<name>A0A8T0ANE7_SILME</name>
<evidence type="ECO:0000313" key="1">
    <source>
        <dbReference type="EMBL" id="KAF7693308.1"/>
    </source>
</evidence>
<accession>A0A8T0ANE7</accession>
<dbReference type="Proteomes" id="UP000606274">
    <property type="component" value="Unassembled WGS sequence"/>
</dbReference>
<comment type="caution">
    <text evidence="1">The sequence shown here is derived from an EMBL/GenBank/DDBJ whole genome shotgun (WGS) entry which is preliminary data.</text>
</comment>
<protein>
    <submittedName>
        <fullName evidence="1">Uncharacterized protein</fullName>
    </submittedName>
</protein>